<dbReference type="InterPro" id="IPR005107">
    <property type="entry name" value="CO_DH_flav_C"/>
</dbReference>
<sequence length="487" mass="51206">MTAQRSSGDPGMTLNGQPSSLAGIDPSTNALDFIRDRGFTGAKEGCAEGECGACSIMVLRPDGEGRSRWTAINACLIPALTLDGQEVVTAEGIGTPTDLHPVQREMAVRGGSQCGYCTPGFICSMAAEYYRPDRAAGGHDCAEHGANGFDLHSLSGNLCRCTGYRPIRDAAYALGDADPSDERVTRLATAAPAGAATQVEHEFGRFVRPTTLAEAIEILQREPDAMIVAGSTDWGVDVNIKGARAGLVVAIDRLAEMRGLEFTDEFVEIGAALTLSEVERLLDGRVPLLAQLFPQFASRLIRNGGTIGGNLGTGSPIGDTPPALLALEAVLVLTGPAGDREVPLADYFTGYRQTVRAKDELIRAIRIPLPLSGLTAFHKIAKRRFDDISSVAVGLALEIEGGVEGGIVRKARIGLGGVAATPIRATATEQALVGKPWTAQTAAEAAEVLGREGTPMDDHRASADYRAATLRTALPKLFAETTQEVAS</sequence>
<dbReference type="PROSITE" id="PS51085">
    <property type="entry name" value="2FE2S_FER_2"/>
    <property type="match status" value="1"/>
</dbReference>
<dbReference type="SUPFAM" id="SSF54292">
    <property type="entry name" value="2Fe-2S ferredoxin-like"/>
    <property type="match status" value="1"/>
</dbReference>
<dbReference type="InterPro" id="IPR016166">
    <property type="entry name" value="FAD-bd_PCMH"/>
</dbReference>
<dbReference type="AlphaFoldDB" id="A0A3D9UIA0"/>
<dbReference type="InterPro" id="IPR002346">
    <property type="entry name" value="Mopterin_DH_FAD-bd"/>
</dbReference>
<dbReference type="PANTHER" id="PTHR42659:SF2">
    <property type="entry name" value="XANTHINE DEHYDROGENASE SUBUNIT C-RELATED"/>
    <property type="match status" value="1"/>
</dbReference>
<dbReference type="InterPro" id="IPR002888">
    <property type="entry name" value="2Fe-2S-bd"/>
</dbReference>
<dbReference type="InterPro" id="IPR036318">
    <property type="entry name" value="FAD-bd_PCMH-like_sf"/>
</dbReference>
<dbReference type="InterPro" id="IPR012675">
    <property type="entry name" value="Beta-grasp_dom_sf"/>
</dbReference>
<dbReference type="InterPro" id="IPR036683">
    <property type="entry name" value="CO_DH_flav_C_dom_sf"/>
</dbReference>
<dbReference type="Proteomes" id="UP000256253">
    <property type="component" value="Unassembled WGS sequence"/>
</dbReference>
<dbReference type="Gene3D" id="3.30.390.50">
    <property type="entry name" value="CO dehydrogenase flavoprotein, C-terminal domain"/>
    <property type="match status" value="1"/>
</dbReference>
<dbReference type="InterPro" id="IPR036010">
    <property type="entry name" value="2Fe-2S_ferredoxin-like_sf"/>
</dbReference>
<keyword evidence="4" id="KW-0560">Oxidoreductase</keyword>
<reference evidence="9 10" key="1">
    <citation type="submission" date="2018-08" db="EMBL/GenBank/DDBJ databases">
        <title>Sequencing the genomes of 1000 actinobacteria strains.</title>
        <authorList>
            <person name="Klenk H.-P."/>
        </authorList>
    </citation>
    <scope>NUCLEOTIDE SEQUENCE [LARGE SCALE GENOMIC DNA]</scope>
    <source>
        <strain evidence="9 10">DSM 22967</strain>
    </source>
</reference>
<dbReference type="Pfam" id="PF00941">
    <property type="entry name" value="FAD_binding_5"/>
    <property type="match status" value="1"/>
</dbReference>
<evidence type="ECO:0000259" key="7">
    <source>
        <dbReference type="PROSITE" id="PS51085"/>
    </source>
</evidence>
<evidence type="ECO:0000256" key="4">
    <source>
        <dbReference type="ARBA" id="ARBA00023002"/>
    </source>
</evidence>
<dbReference type="PANTHER" id="PTHR42659">
    <property type="entry name" value="XANTHINE DEHYDROGENASE SUBUNIT C-RELATED"/>
    <property type="match status" value="1"/>
</dbReference>
<keyword evidence="10" id="KW-1185">Reference proteome</keyword>
<evidence type="ECO:0000259" key="8">
    <source>
        <dbReference type="PROSITE" id="PS51387"/>
    </source>
</evidence>
<dbReference type="Gene3D" id="3.10.20.30">
    <property type="match status" value="1"/>
</dbReference>
<evidence type="ECO:0000256" key="6">
    <source>
        <dbReference type="SAM" id="MobiDB-lite"/>
    </source>
</evidence>
<dbReference type="Gene3D" id="1.10.150.120">
    <property type="entry name" value="[2Fe-2S]-binding domain"/>
    <property type="match status" value="1"/>
</dbReference>
<name>A0A3D9UIA0_9MICO</name>
<keyword evidence="2" id="KW-0479">Metal-binding</keyword>
<dbReference type="GO" id="GO:0071949">
    <property type="term" value="F:FAD binding"/>
    <property type="evidence" value="ECO:0007669"/>
    <property type="project" value="InterPro"/>
</dbReference>
<gene>
    <name evidence="9" type="ORF">DFJ65_0106</name>
</gene>
<dbReference type="PIRSF" id="PIRSF036557">
    <property type="entry name" value="XdhA_RC"/>
    <property type="match status" value="1"/>
</dbReference>
<dbReference type="PROSITE" id="PS51387">
    <property type="entry name" value="FAD_PCMH"/>
    <property type="match status" value="1"/>
</dbReference>
<dbReference type="GO" id="GO:0016491">
    <property type="term" value="F:oxidoreductase activity"/>
    <property type="evidence" value="ECO:0007669"/>
    <property type="project" value="UniProtKB-KW"/>
</dbReference>
<organism evidence="9 10">
    <name type="scientific">Calidifontibacter indicus</name>
    <dbReference type="NCBI Taxonomy" id="419650"/>
    <lineage>
        <taxon>Bacteria</taxon>
        <taxon>Bacillati</taxon>
        <taxon>Actinomycetota</taxon>
        <taxon>Actinomycetes</taxon>
        <taxon>Micrococcales</taxon>
        <taxon>Dermacoccaceae</taxon>
        <taxon>Calidifontibacter</taxon>
    </lineage>
</organism>
<dbReference type="InterPro" id="IPR016169">
    <property type="entry name" value="FAD-bd_PCMH_sub2"/>
</dbReference>
<evidence type="ECO:0000256" key="5">
    <source>
        <dbReference type="ARBA" id="ARBA00023004"/>
    </source>
</evidence>
<dbReference type="SUPFAM" id="SSF47741">
    <property type="entry name" value="CO dehydrogenase ISP C-domain like"/>
    <property type="match status" value="1"/>
</dbReference>
<dbReference type="InterPro" id="IPR051312">
    <property type="entry name" value="Diverse_Substr_Oxidored"/>
</dbReference>
<feature type="domain" description="2Fe-2S ferredoxin-type" evidence="7">
    <location>
        <begin position="10"/>
        <end position="93"/>
    </location>
</feature>
<dbReference type="InterPro" id="IPR006058">
    <property type="entry name" value="2Fe2S_fd_BS"/>
</dbReference>
<accession>A0A3D9UIA0</accession>
<keyword evidence="3" id="KW-0274">FAD</keyword>
<dbReference type="InterPro" id="IPR016167">
    <property type="entry name" value="FAD-bd_PCMH_sub1"/>
</dbReference>
<evidence type="ECO:0000313" key="9">
    <source>
        <dbReference type="EMBL" id="REF29172.1"/>
    </source>
</evidence>
<evidence type="ECO:0000256" key="2">
    <source>
        <dbReference type="ARBA" id="ARBA00022723"/>
    </source>
</evidence>
<dbReference type="InterPro" id="IPR012175">
    <property type="entry name" value="Xanth_DH_ssu_bac"/>
</dbReference>
<dbReference type="SMART" id="SM01092">
    <property type="entry name" value="CO_deh_flav_C"/>
    <property type="match status" value="1"/>
</dbReference>
<keyword evidence="1" id="KW-0285">Flavoprotein</keyword>
<dbReference type="Gene3D" id="3.30.465.10">
    <property type="match status" value="1"/>
</dbReference>
<protein>
    <submittedName>
        <fullName evidence="9">Xanthine dehydrogenase small subunit</fullName>
    </submittedName>
</protein>
<dbReference type="EMBL" id="QTUA01000001">
    <property type="protein sequence ID" value="REF29172.1"/>
    <property type="molecule type" value="Genomic_DNA"/>
</dbReference>
<dbReference type="RefSeq" id="WP_211308322.1">
    <property type="nucleotide sequence ID" value="NZ_QTUA01000001.1"/>
</dbReference>
<comment type="caution">
    <text evidence="9">The sequence shown here is derived from an EMBL/GenBank/DDBJ whole genome shotgun (WGS) entry which is preliminary data.</text>
</comment>
<dbReference type="Pfam" id="PF00111">
    <property type="entry name" value="Fer2"/>
    <property type="match status" value="1"/>
</dbReference>
<feature type="domain" description="FAD-binding PCMH-type" evidence="8">
    <location>
        <begin position="199"/>
        <end position="372"/>
    </location>
</feature>
<dbReference type="SUPFAM" id="SSF56176">
    <property type="entry name" value="FAD-binding/transporter-associated domain-like"/>
    <property type="match status" value="1"/>
</dbReference>
<dbReference type="InterPro" id="IPR001041">
    <property type="entry name" value="2Fe-2S_ferredoxin-type"/>
</dbReference>
<dbReference type="Pfam" id="PF01799">
    <property type="entry name" value="Fer2_2"/>
    <property type="match status" value="1"/>
</dbReference>
<evidence type="ECO:0000256" key="3">
    <source>
        <dbReference type="ARBA" id="ARBA00022827"/>
    </source>
</evidence>
<dbReference type="GO" id="GO:0051537">
    <property type="term" value="F:2 iron, 2 sulfur cluster binding"/>
    <property type="evidence" value="ECO:0007669"/>
    <property type="project" value="InterPro"/>
</dbReference>
<evidence type="ECO:0000256" key="1">
    <source>
        <dbReference type="ARBA" id="ARBA00022630"/>
    </source>
</evidence>
<dbReference type="InterPro" id="IPR036884">
    <property type="entry name" value="2Fe-2S-bd_dom_sf"/>
</dbReference>
<proteinExistence type="predicted"/>
<dbReference type="GO" id="GO:0046872">
    <property type="term" value="F:metal ion binding"/>
    <property type="evidence" value="ECO:0007669"/>
    <property type="project" value="UniProtKB-KW"/>
</dbReference>
<dbReference type="Gene3D" id="3.30.43.10">
    <property type="entry name" value="Uridine Diphospho-n-acetylenolpyruvylglucosamine Reductase, domain 2"/>
    <property type="match status" value="1"/>
</dbReference>
<dbReference type="Pfam" id="PF03450">
    <property type="entry name" value="CO_deh_flav_C"/>
    <property type="match status" value="1"/>
</dbReference>
<feature type="region of interest" description="Disordered" evidence="6">
    <location>
        <begin position="1"/>
        <end position="27"/>
    </location>
</feature>
<dbReference type="SUPFAM" id="SSF55447">
    <property type="entry name" value="CO dehydrogenase flavoprotein C-terminal domain-like"/>
    <property type="match status" value="1"/>
</dbReference>
<feature type="compositionally biased region" description="Polar residues" evidence="6">
    <location>
        <begin position="14"/>
        <end position="27"/>
    </location>
</feature>
<keyword evidence="5" id="KW-0408">Iron</keyword>
<dbReference type="PROSITE" id="PS00197">
    <property type="entry name" value="2FE2S_FER_1"/>
    <property type="match status" value="1"/>
</dbReference>
<evidence type="ECO:0000313" key="10">
    <source>
        <dbReference type="Proteomes" id="UP000256253"/>
    </source>
</evidence>